<dbReference type="SMART" id="SM00052">
    <property type="entry name" value="EAL"/>
    <property type="match status" value="1"/>
</dbReference>
<dbReference type="PROSITE" id="PS50883">
    <property type="entry name" value="EAL"/>
    <property type="match status" value="1"/>
</dbReference>
<dbReference type="PROSITE" id="PS50887">
    <property type="entry name" value="GGDEF"/>
    <property type="match status" value="1"/>
</dbReference>
<feature type="domain" description="GGDEF" evidence="5">
    <location>
        <begin position="181"/>
        <end position="314"/>
    </location>
</feature>
<dbReference type="InterPro" id="IPR000160">
    <property type="entry name" value="GGDEF_dom"/>
</dbReference>
<dbReference type="Pfam" id="PF00990">
    <property type="entry name" value="GGDEF"/>
    <property type="match status" value="1"/>
</dbReference>
<dbReference type="EMBL" id="CP050313">
    <property type="protein sequence ID" value="QIR15692.1"/>
    <property type="molecule type" value="Genomic_DNA"/>
</dbReference>
<dbReference type="CDD" id="cd01949">
    <property type="entry name" value="GGDEF"/>
    <property type="match status" value="1"/>
</dbReference>
<evidence type="ECO:0000313" key="6">
    <source>
        <dbReference type="EMBL" id="QIR15692.1"/>
    </source>
</evidence>
<dbReference type="InterPro" id="IPR001633">
    <property type="entry name" value="EAL_dom"/>
</dbReference>
<feature type="domain" description="PAS" evidence="2">
    <location>
        <begin position="24"/>
        <end position="70"/>
    </location>
</feature>
<comment type="cofactor">
    <cofactor evidence="1">
        <name>Mg(2+)</name>
        <dbReference type="ChEBI" id="CHEBI:18420"/>
    </cofactor>
</comment>
<dbReference type="Proteomes" id="UP000502608">
    <property type="component" value="Chromosome"/>
</dbReference>
<dbReference type="PROSITE" id="PS50113">
    <property type="entry name" value="PAC"/>
    <property type="match status" value="1"/>
</dbReference>
<evidence type="ECO:0000259" key="4">
    <source>
        <dbReference type="PROSITE" id="PS50883"/>
    </source>
</evidence>
<dbReference type="InterPro" id="IPR052155">
    <property type="entry name" value="Biofilm_reg_signaling"/>
</dbReference>
<feature type="domain" description="PAC" evidence="3">
    <location>
        <begin position="97"/>
        <end position="149"/>
    </location>
</feature>
<reference evidence="6 7" key="1">
    <citation type="submission" date="2020-03" db="EMBL/GenBank/DDBJ databases">
        <title>Complete genome sequence of Shewanella sp.</title>
        <authorList>
            <person name="Kim Y.-S."/>
            <person name="Kim S.-J."/>
            <person name="Jung H.-K."/>
            <person name="Kim K.-H."/>
        </authorList>
    </citation>
    <scope>NUCLEOTIDE SEQUENCE [LARGE SCALE GENOMIC DNA]</scope>
    <source>
        <strain evidence="6 7">PN3F2</strain>
    </source>
</reference>
<evidence type="ECO:0000259" key="3">
    <source>
        <dbReference type="PROSITE" id="PS50113"/>
    </source>
</evidence>
<dbReference type="Pfam" id="PF13426">
    <property type="entry name" value="PAS_9"/>
    <property type="match status" value="1"/>
</dbReference>
<accession>A0A6G9QMI2</accession>
<dbReference type="NCBIfam" id="TIGR00229">
    <property type="entry name" value="sensory_box"/>
    <property type="match status" value="1"/>
</dbReference>
<dbReference type="Gene3D" id="3.30.70.270">
    <property type="match status" value="1"/>
</dbReference>
<keyword evidence="7" id="KW-1185">Reference proteome</keyword>
<dbReference type="PANTHER" id="PTHR44757:SF2">
    <property type="entry name" value="BIOFILM ARCHITECTURE MAINTENANCE PROTEIN MBAA"/>
    <property type="match status" value="1"/>
</dbReference>
<dbReference type="InterPro" id="IPR043128">
    <property type="entry name" value="Rev_trsase/Diguanyl_cyclase"/>
</dbReference>
<evidence type="ECO:0000259" key="5">
    <source>
        <dbReference type="PROSITE" id="PS50887"/>
    </source>
</evidence>
<evidence type="ECO:0000256" key="1">
    <source>
        <dbReference type="ARBA" id="ARBA00001946"/>
    </source>
</evidence>
<proteinExistence type="predicted"/>
<dbReference type="InterPro" id="IPR000014">
    <property type="entry name" value="PAS"/>
</dbReference>
<dbReference type="KEGG" id="saes:HBH39_15355"/>
<dbReference type="Gene3D" id="3.20.20.450">
    <property type="entry name" value="EAL domain"/>
    <property type="match status" value="1"/>
</dbReference>
<dbReference type="InterPro" id="IPR035919">
    <property type="entry name" value="EAL_sf"/>
</dbReference>
<evidence type="ECO:0000259" key="2">
    <source>
        <dbReference type="PROSITE" id="PS50112"/>
    </source>
</evidence>
<dbReference type="SMART" id="SM00091">
    <property type="entry name" value="PAS"/>
    <property type="match status" value="1"/>
</dbReference>
<dbReference type="RefSeq" id="WP_167679548.1">
    <property type="nucleotide sequence ID" value="NZ_CP050313.1"/>
</dbReference>
<dbReference type="PANTHER" id="PTHR44757">
    <property type="entry name" value="DIGUANYLATE CYCLASE DGCP"/>
    <property type="match status" value="1"/>
</dbReference>
<gene>
    <name evidence="6" type="ORF">HBH39_15355</name>
</gene>
<dbReference type="InterPro" id="IPR000700">
    <property type="entry name" value="PAS-assoc_C"/>
</dbReference>
<dbReference type="GO" id="GO:0003824">
    <property type="term" value="F:catalytic activity"/>
    <property type="evidence" value="ECO:0007669"/>
    <property type="project" value="UniProtKB-ARBA"/>
</dbReference>
<dbReference type="CDD" id="cd01948">
    <property type="entry name" value="EAL"/>
    <property type="match status" value="1"/>
</dbReference>
<sequence length="584" mass="64850">MSSDDRECLAALTDITAYKNAEVKLKLAASVFSQAQEGIMITDVDGNIIEVNDTFSKISGYSRQEVVGQNSRIFTSGRQTASYYEDKWKTLKDHGYWRAEIFSRRKNGDIYPQMQSVTSLRDTSGNITHYISMFTDITKEKAHQKQLEHIAHHDSLTGLPNRALLADKLNQAIKQNQRHGKIMALAYLDLDGFKTINDTYGHSIGDQFLISISKELKLALRAGDFLSRIGGDEFVAVLSDFDQASDCEPVLERMLIAAAKDIICNGEILQASTSIGVTLYPQNGTDPDLLLRQADQAMYQAKDKGKHCYQFFDIDSAEAAKSRRDSLEAIANAIDNKEFVLYYQPKVNIKTGVVVGAEALIRWQHPTRGLLLPSVFLPTIEEHEMSITLGEWVIESVLEQMSIWQAQELTIPVSVNIGASQLQGNKFIAHIADALATYPAIAPELLDLEILETSALEDISRISDLMNACIQMGLKFSLDDFGTGYSSLTYLKRLPAALLKIDQTFVRDMLVDSSDLAIVKAVIGLAEIFDRGVIAEGVETKAHGDKLLSLNCHIVQGYGIARPMPADELPAWVVQWHLNPTWTA</sequence>
<dbReference type="PROSITE" id="PS50112">
    <property type="entry name" value="PAS"/>
    <property type="match status" value="1"/>
</dbReference>
<protein>
    <submittedName>
        <fullName evidence="6">EAL domain-containing protein</fullName>
    </submittedName>
</protein>
<dbReference type="CDD" id="cd00130">
    <property type="entry name" value="PAS"/>
    <property type="match status" value="1"/>
</dbReference>
<name>A0A6G9QMI2_9GAMM</name>
<dbReference type="SUPFAM" id="SSF55073">
    <property type="entry name" value="Nucleotide cyclase"/>
    <property type="match status" value="1"/>
</dbReference>
<dbReference type="AlphaFoldDB" id="A0A6G9QMI2"/>
<dbReference type="InterPro" id="IPR035965">
    <property type="entry name" value="PAS-like_dom_sf"/>
</dbReference>
<dbReference type="SUPFAM" id="SSF141868">
    <property type="entry name" value="EAL domain-like"/>
    <property type="match status" value="1"/>
</dbReference>
<dbReference type="SMART" id="SM00267">
    <property type="entry name" value="GGDEF"/>
    <property type="match status" value="1"/>
</dbReference>
<dbReference type="Pfam" id="PF00563">
    <property type="entry name" value="EAL"/>
    <property type="match status" value="1"/>
</dbReference>
<evidence type="ECO:0000313" key="7">
    <source>
        <dbReference type="Proteomes" id="UP000502608"/>
    </source>
</evidence>
<dbReference type="Gene3D" id="3.30.450.20">
    <property type="entry name" value="PAS domain"/>
    <property type="match status" value="1"/>
</dbReference>
<feature type="domain" description="EAL" evidence="4">
    <location>
        <begin position="323"/>
        <end position="577"/>
    </location>
</feature>
<dbReference type="FunFam" id="3.30.70.270:FF:000001">
    <property type="entry name" value="Diguanylate cyclase domain protein"/>
    <property type="match status" value="1"/>
</dbReference>
<organism evidence="6 7">
    <name type="scientific">Shewanella aestuarii</name>
    <dbReference type="NCBI Taxonomy" id="1028752"/>
    <lineage>
        <taxon>Bacteria</taxon>
        <taxon>Pseudomonadati</taxon>
        <taxon>Pseudomonadota</taxon>
        <taxon>Gammaproteobacteria</taxon>
        <taxon>Alteromonadales</taxon>
        <taxon>Shewanellaceae</taxon>
        <taxon>Shewanella</taxon>
    </lineage>
</organism>
<dbReference type="InterPro" id="IPR029787">
    <property type="entry name" value="Nucleotide_cyclase"/>
</dbReference>
<dbReference type="NCBIfam" id="TIGR00254">
    <property type="entry name" value="GGDEF"/>
    <property type="match status" value="1"/>
</dbReference>
<dbReference type="SUPFAM" id="SSF55785">
    <property type="entry name" value="PYP-like sensor domain (PAS domain)"/>
    <property type="match status" value="1"/>
</dbReference>